<dbReference type="Proteomes" id="UP001633002">
    <property type="component" value="Unassembled WGS sequence"/>
</dbReference>
<protein>
    <submittedName>
        <fullName evidence="2">Uncharacterized protein</fullName>
    </submittedName>
</protein>
<keyword evidence="3" id="KW-1185">Reference proteome</keyword>
<evidence type="ECO:0000256" key="1">
    <source>
        <dbReference type="SAM" id="MobiDB-lite"/>
    </source>
</evidence>
<name>A0ABD3GV12_9MARC</name>
<proteinExistence type="predicted"/>
<sequence>MAPSPSTKRKKLKGKAGEALRQKRRVVIRKAKSNSWFDISRRPWFKSVKAFLLADSFAYGPLVQEVKDDASALPDMKTVLKDVLVDSPTKVLKGAIERTPGILKEALLFRREREDQLFEAETSSEEEQSDTGEQAGGQAVHNIEIETPATPATPTNAGGQAMGRKQSEAGAVASVGGGQLLRSSFMTIQRKVLTTTTTTTTTSPFPHENNQLPEFRWAASTPQPQSPTLDTEMTDLEEADGDEEESHEHASVDFETAQMVAIKLIKKLGGRFSEELGIHVDKGDDEVERWFLAANLFSRSVSFSVSKQTYKELMAMGISKTLDFLNADEAKLTELFERTGYNKYGQRITTHFRRLAYQVRDELDGRVTTLKPTADPAELVRRLRSLSGVRVSAVHGFMRELRGIWTGCDAEFDSRTKKAAVHLKLVRSAKRETDPEGYLKKFAQEAGMDVRDLEAACFKLGTEHDKDYGTCKGGLVCEGLSSRDSHNMAGVGA</sequence>
<organism evidence="2 3">
    <name type="scientific">Riccia sorocarpa</name>
    <dbReference type="NCBI Taxonomy" id="122646"/>
    <lineage>
        <taxon>Eukaryota</taxon>
        <taxon>Viridiplantae</taxon>
        <taxon>Streptophyta</taxon>
        <taxon>Embryophyta</taxon>
        <taxon>Marchantiophyta</taxon>
        <taxon>Marchantiopsida</taxon>
        <taxon>Marchantiidae</taxon>
        <taxon>Marchantiales</taxon>
        <taxon>Ricciaceae</taxon>
        <taxon>Riccia</taxon>
    </lineage>
</organism>
<comment type="caution">
    <text evidence="2">The sequence shown here is derived from an EMBL/GenBank/DDBJ whole genome shotgun (WGS) entry which is preliminary data.</text>
</comment>
<feature type="compositionally biased region" description="Low complexity" evidence="1">
    <location>
        <begin position="147"/>
        <end position="157"/>
    </location>
</feature>
<dbReference type="EMBL" id="JBJQOH010000006">
    <property type="protein sequence ID" value="KAL3682978.1"/>
    <property type="molecule type" value="Genomic_DNA"/>
</dbReference>
<reference evidence="2 3" key="1">
    <citation type="submission" date="2024-09" db="EMBL/GenBank/DDBJ databases">
        <title>Chromosome-scale assembly of Riccia sorocarpa.</title>
        <authorList>
            <person name="Paukszto L."/>
        </authorList>
    </citation>
    <scope>NUCLEOTIDE SEQUENCE [LARGE SCALE GENOMIC DNA]</scope>
    <source>
        <strain evidence="2">LP-2024</strain>
        <tissue evidence="2">Aerial parts of the thallus</tissue>
    </source>
</reference>
<evidence type="ECO:0000313" key="2">
    <source>
        <dbReference type="EMBL" id="KAL3682978.1"/>
    </source>
</evidence>
<accession>A0ABD3GV12</accession>
<feature type="region of interest" description="Disordered" evidence="1">
    <location>
        <begin position="116"/>
        <end position="170"/>
    </location>
</feature>
<dbReference type="AlphaFoldDB" id="A0ABD3GV12"/>
<evidence type="ECO:0000313" key="3">
    <source>
        <dbReference type="Proteomes" id="UP001633002"/>
    </source>
</evidence>
<gene>
    <name evidence="2" type="ORF">R1sor_001000</name>
</gene>